<sequence>MLEVNQLEVNRSGHQIISNVSFSLLEGQWLMVCGPNGAGKSTITKAIAGQYDYCGKVLFKGQDLKQKSLKDRAKQIAFLEQHHGIDFDYSVEEIVALGRYAHMSGWFKNLSARDYKMIDQVIEQTGLADKRDQSMLSLSGGEVQRAFLAQVLAQEPDLLILDEPSNHLDLVFEKELFEALIKWLEIPGRAILSVVHDLSLACKFGSHALLLDKGEVRQYDEAKEVFRSEELQHVYQMDVPHYLSDKHAIWTHF</sequence>
<accession>A0ABS0LP31</accession>
<dbReference type="GO" id="GO:0005524">
    <property type="term" value="F:ATP binding"/>
    <property type="evidence" value="ECO:0007669"/>
    <property type="project" value="UniProtKB-KW"/>
</dbReference>
<evidence type="ECO:0000313" key="4">
    <source>
        <dbReference type="EMBL" id="MBG9985911.1"/>
    </source>
</evidence>
<feature type="domain" description="ABC transporter" evidence="3">
    <location>
        <begin position="2"/>
        <end position="238"/>
    </location>
</feature>
<dbReference type="Gene3D" id="3.40.50.300">
    <property type="entry name" value="P-loop containing nucleotide triphosphate hydrolases"/>
    <property type="match status" value="1"/>
</dbReference>
<dbReference type="InterPro" id="IPR003439">
    <property type="entry name" value="ABC_transporter-like_ATP-bd"/>
</dbReference>
<evidence type="ECO:0000259" key="3">
    <source>
        <dbReference type="PROSITE" id="PS50893"/>
    </source>
</evidence>
<dbReference type="SUPFAM" id="SSF52540">
    <property type="entry name" value="P-loop containing nucleoside triphosphate hydrolases"/>
    <property type="match status" value="1"/>
</dbReference>
<dbReference type="InterPro" id="IPR003593">
    <property type="entry name" value="AAA+_ATPase"/>
</dbReference>
<dbReference type="InterPro" id="IPR027417">
    <property type="entry name" value="P-loop_NTPase"/>
</dbReference>
<protein>
    <submittedName>
        <fullName evidence="4">ABC transporter ATP-binding protein</fullName>
    </submittedName>
</protein>
<evidence type="ECO:0000256" key="1">
    <source>
        <dbReference type="ARBA" id="ARBA00022741"/>
    </source>
</evidence>
<evidence type="ECO:0000313" key="5">
    <source>
        <dbReference type="Proteomes" id="UP000721415"/>
    </source>
</evidence>
<dbReference type="PROSITE" id="PS50893">
    <property type="entry name" value="ABC_TRANSPORTER_2"/>
    <property type="match status" value="1"/>
</dbReference>
<dbReference type="SMART" id="SM00382">
    <property type="entry name" value="AAA"/>
    <property type="match status" value="1"/>
</dbReference>
<reference evidence="4 5" key="1">
    <citation type="submission" date="2020-07" db="EMBL/GenBank/DDBJ databases">
        <title>Facklamia lactis sp. nov., isolated from raw milk.</title>
        <authorList>
            <person name="Doll E.V."/>
            <person name="Huptas C."/>
            <person name="Staib L."/>
            <person name="Wenning M."/>
            <person name="Scherer S."/>
        </authorList>
    </citation>
    <scope>NUCLEOTIDE SEQUENCE [LARGE SCALE GENOMIC DNA]</scope>
    <source>
        <strain evidence="4 5">DSM 111018</strain>
    </source>
</reference>
<organism evidence="4 5">
    <name type="scientific">Facklamia lactis</name>
    <dbReference type="NCBI Taxonomy" id="2749967"/>
    <lineage>
        <taxon>Bacteria</taxon>
        <taxon>Bacillati</taxon>
        <taxon>Bacillota</taxon>
        <taxon>Bacilli</taxon>
        <taxon>Lactobacillales</taxon>
        <taxon>Aerococcaceae</taxon>
        <taxon>Facklamia</taxon>
    </lineage>
</organism>
<keyword evidence="1" id="KW-0547">Nucleotide-binding</keyword>
<keyword evidence="5" id="KW-1185">Reference proteome</keyword>
<name>A0ABS0LP31_9LACT</name>
<dbReference type="PANTHER" id="PTHR42794:SF2">
    <property type="entry name" value="ABC TRANSPORTER ATP-BINDING PROTEIN"/>
    <property type="match status" value="1"/>
</dbReference>
<dbReference type="EMBL" id="JACBXQ010000002">
    <property type="protein sequence ID" value="MBG9985911.1"/>
    <property type="molecule type" value="Genomic_DNA"/>
</dbReference>
<dbReference type="Pfam" id="PF00005">
    <property type="entry name" value="ABC_tran"/>
    <property type="match status" value="1"/>
</dbReference>
<dbReference type="PANTHER" id="PTHR42794">
    <property type="entry name" value="HEMIN IMPORT ATP-BINDING PROTEIN HMUV"/>
    <property type="match status" value="1"/>
</dbReference>
<dbReference type="RefSeq" id="WP_197114746.1">
    <property type="nucleotide sequence ID" value="NZ_JACBXQ010000002.1"/>
</dbReference>
<keyword evidence="2 4" id="KW-0067">ATP-binding</keyword>
<gene>
    <name evidence="4" type="ORF">HZY91_03265</name>
</gene>
<proteinExistence type="predicted"/>
<evidence type="ECO:0000256" key="2">
    <source>
        <dbReference type="ARBA" id="ARBA00022840"/>
    </source>
</evidence>
<comment type="caution">
    <text evidence="4">The sequence shown here is derived from an EMBL/GenBank/DDBJ whole genome shotgun (WGS) entry which is preliminary data.</text>
</comment>
<dbReference type="Proteomes" id="UP000721415">
    <property type="component" value="Unassembled WGS sequence"/>
</dbReference>